<feature type="signal peptide" evidence="1">
    <location>
        <begin position="1"/>
        <end position="28"/>
    </location>
</feature>
<evidence type="ECO:0000313" key="3">
    <source>
        <dbReference type="Proteomes" id="UP000199647"/>
    </source>
</evidence>
<sequence>MRLLLPVTLAVALTITAAVSLVRGAVTSADPLPRGEEDISFNMAVMRPALPESVCRLERVRMDDNGMLQIRGGMLKI</sequence>
<organism evidence="2 3">
    <name type="scientific">Faunimonas pinastri</name>
    <dbReference type="NCBI Taxonomy" id="1855383"/>
    <lineage>
        <taxon>Bacteria</taxon>
        <taxon>Pseudomonadati</taxon>
        <taxon>Pseudomonadota</taxon>
        <taxon>Alphaproteobacteria</taxon>
        <taxon>Hyphomicrobiales</taxon>
        <taxon>Afifellaceae</taxon>
        <taxon>Faunimonas</taxon>
    </lineage>
</organism>
<keyword evidence="1" id="KW-0732">Signal</keyword>
<dbReference type="STRING" id="1855383.SAMN05216548_101265"/>
<name>A0A1H8ZZ00_9HYPH</name>
<dbReference type="RefSeq" id="WP_092494779.1">
    <property type="nucleotide sequence ID" value="NZ_FOFG01000001.1"/>
</dbReference>
<keyword evidence="3" id="KW-1185">Reference proteome</keyword>
<feature type="chain" id="PRO_5011715087" evidence="1">
    <location>
        <begin position="29"/>
        <end position="77"/>
    </location>
</feature>
<proteinExistence type="predicted"/>
<protein>
    <submittedName>
        <fullName evidence="2">Uncharacterized protein</fullName>
    </submittedName>
</protein>
<accession>A0A1H8ZZ00</accession>
<evidence type="ECO:0000256" key="1">
    <source>
        <dbReference type="SAM" id="SignalP"/>
    </source>
</evidence>
<dbReference type="AlphaFoldDB" id="A0A1H8ZZ00"/>
<gene>
    <name evidence="2" type="ORF">SAMN05216548_101265</name>
</gene>
<reference evidence="2 3" key="1">
    <citation type="submission" date="2016-10" db="EMBL/GenBank/DDBJ databases">
        <authorList>
            <person name="de Groot N.N."/>
        </authorList>
    </citation>
    <scope>NUCLEOTIDE SEQUENCE [LARGE SCALE GENOMIC DNA]</scope>
    <source>
        <strain evidence="2 3">A52C2</strain>
    </source>
</reference>
<dbReference type="Proteomes" id="UP000199647">
    <property type="component" value="Unassembled WGS sequence"/>
</dbReference>
<dbReference type="EMBL" id="FOFG01000001">
    <property type="protein sequence ID" value="SEP68968.1"/>
    <property type="molecule type" value="Genomic_DNA"/>
</dbReference>
<evidence type="ECO:0000313" key="2">
    <source>
        <dbReference type="EMBL" id="SEP68968.1"/>
    </source>
</evidence>